<feature type="region of interest" description="Disordered" evidence="1">
    <location>
        <begin position="186"/>
        <end position="205"/>
    </location>
</feature>
<evidence type="ECO:0000256" key="1">
    <source>
        <dbReference type="SAM" id="MobiDB-lite"/>
    </source>
</evidence>
<accession>A0A9E7ERW1</accession>
<feature type="region of interest" description="Disordered" evidence="1">
    <location>
        <begin position="70"/>
        <end position="96"/>
    </location>
</feature>
<evidence type="ECO:0000313" key="2">
    <source>
        <dbReference type="EMBL" id="URD80733.1"/>
    </source>
</evidence>
<feature type="region of interest" description="Disordered" evidence="1">
    <location>
        <begin position="117"/>
        <end position="141"/>
    </location>
</feature>
<organism evidence="2 3">
    <name type="scientific">Musa troglodytarum</name>
    <name type="common">fe'i banana</name>
    <dbReference type="NCBI Taxonomy" id="320322"/>
    <lineage>
        <taxon>Eukaryota</taxon>
        <taxon>Viridiplantae</taxon>
        <taxon>Streptophyta</taxon>
        <taxon>Embryophyta</taxon>
        <taxon>Tracheophyta</taxon>
        <taxon>Spermatophyta</taxon>
        <taxon>Magnoliopsida</taxon>
        <taxon>Liliopsida</taxon>
        <taxon>Zingiberales</taxon>
        <taxon>Musaceae</taxon>
        <taxon>Musa</taxon>
    </lineage>
</organism>
<evidence type="ECO:0000313" key="3">
    <source>
        <dbReference type="Proteomes" id="UP001055439"/>
    </source>
</evidence>
<dbReference type="OrthoDB" id="439792at2759"/>
<proteinExistence type="predicted"/>
<name>A0A9E7ERW1_9LILI</name>
<feature type="compositionally biased region" description="Low complexity" evidence="1">
    <location>
        <begin position="70"/>
        <end position="87"/>
    </location>
</feature>
<reference evidence="2" key="1">
    <citation type="submission" date="2022-05" db="EMBL/GenBank/DDBJ databases">
        <title>The Musa troglodytarum L. genome provides insights into the mechanism of non-climacteric behaviour and enrichment of carotenoids.</title>
        <authorList>
            <person name="Wang J."/>
        </authorList>
    </citation>
    <scope>NUCLEOTIDE SEQUENCE</scope>
    <source>
        <tissue evidence="2">Leaf</tissue>
    </source>
</reference>
<sequence>MDTVTTGTHVHGLSAAYIRPATASLTSPTHPSFPSSPVWFPSSRSTQQWIPLHPSCCGHNRMKAAATWIRTSSASPSSRRASLTSGSKYGANQDGVASAGSLQDRLLVCQGERRRLQGLTSKAPPSPPSPTSGFQDPRDERVNDASRGIIDRLQLCNDERRQLQEQDLSKAEAKACKKPVLDYTKINQERKHPSAKARKGKRNPDACRIEATVEPLGMTK</sequence>
<gene>
    <name evidence="2" type="ORF">MUK42_06509</name>
</gene>
<dbReference type="EMBL" id="CP097503">
    <property type="protein sequence ID" value="URD80733.1"/>
    <property type="molecule type" value="Genomic_DNA"/>
</dbReference>
<dbReference type="AlphaFoldDB" id="A0A9E7ERW1"/>
<keyword evidence="3" id="KW-1185">Reference proteome</keyword>
<dbReference type="Proteomes" id="UP001055439">
    <property type="component" value="Chromosome 10"/>
</dbReference>
<protein>
    <submittedName>
        <fullName evidence="2">Uncharacterized protein</fullName>
    </submittedName>
</protein>